<feature type="region of interest" description="Disordered" evidence="1">
    <location>
        <begin position="36"/>
        <end position="123"/>
    </location>
</feature>
<feature type="compositionally biased region" description="Polar residues" evidence="1">
    <location>
        <begin position="36"/>
        <end position="48"/>
    </location>
</feature>
<proteinExistence type="predicted"/>
<keyword evidence="3" id="KW-1185">Reference proteome</keyword>
<accession>A0AAV8XYT7</accession>
<evidence type="ECO:0000313" key="2">
    <source>
        <dbReference type="EMBL" id="KAJ8943659.1"/>
    </source>
</evidence>
<protein>
    <submittedName>
        <fullName evidence="2">Uncharacterized protein</fullName>
    </submittedName>
</protein>
<dbReference type="EMBL" id="JAPWTK010000282">
    <property type="protein sequence ID" value="KAJ8943659.1"/>
    <property type="molecule type" value="Genomic_DNA"/>
</dbReference>
<name>A0AAV8XYT7_9CUCU</name>
<feature type="compositionally biased region" description="Low complexity" evidence="1">
    <location>
        <begin position="92"/>
        <end position="119"/>
    </location>
</feature>
<dbReference type="Proteomes" id="UP001162162">
    <property type="component" value="Unassembled WGS sequence"/>
</dbReference>
<comment type="caution">
    <text evidence="2">The sequence shown here is derived from an EMBL/GenBank/DDBJ whole genome shotgun (WGS) entry which is preliminary data.</text>
</comment>
<reference evidence="2" key="1">
    <citation type="journal article" date="2023" name="Insect Mol. Biol.">
        <title>Genome sequencing provides insights into the evolution of gene families encoding plant cell wall-degrading enzymes in longhorned beetles.</title>
        <authorList>
            <person name="Shin N.R."/>
            <person name="Okamura Y."/>
            <person name="Kirsch R."/>
            <person name="Pauchet Y."/>
        </authorList>
    </citation>
    <scope>NUCLEOTIDE SEQUENCE</scope>
    <source>
        <strain evidence="2">AMC_N1</strain>
    </source>
</reference>
<gene>
    <name evidence="2" type="ORF">NQ318_005661</name>
</gene>
<evidence type="ECO:0000256" key="1">
    <source>
        <dbReference type="SAM" id="MobiDB-lite"/>
    </source>
</evidence>
<evidence type="ECO:0000313" key="3">
    <source>
        <dbReference type="Proteomes" id="UP001162162"/>
    </source>
</evidence>
<dbReference type="AlphaFoldDB" id="A0AAV8XYT7"/>
<feature type="compositionally biased region" description="Polar residues" evidence="1">
    <location>
        <begin position="67"/>
        <end position="77"/>
    </location>
</feature>
<sequence>MPKKHATTVEPDEWDTYARIDVLAISLVVATVVTAESPNQRPHLQRQTAPAVPYQPRGWRPSGPTFDINQKLQRQQQAPAEPSPSYGPPPSASYGPPVSEPTTTEQPTTTEAEIEGTTEPQSENLAIASQNIKAKPAKIQKASKQAEVSPVYVVLPQGQALIYAAPLSVAKSAPLVKPANKDVELVKEAKEPKLAPVQAIPALAKIQAPLVFARIEQAPKLVQYQQVQAVPVARYASSLSQTSVYTPYSSSYVEVYQ</sequence>
<feature type="compositionally biased region" description="Pro residues" evidence="1">
    <location>
        <begin position="81"/>
        <end position="91"/>
    </location>
</feature>
<organism evidence="2 3">
    <name type="scientific">Aromia moschata</name>
    <dbReference type="NCBI Taxonomy" id="1265417"/>
    <lineage>
        <taxon>Eukaryota</taxon>
        <taxon>Metazoa</taxon>
        <taxon>Ecdysozoa</taxon>
        <taxon>Arthropoda</taxon>
        <taxon>Hexapoda</taxon>
        <taxon>Insecta</taxon>
        <taxon>Pterygota</taxon>
        <taxon>Neoptera</taxon>
        <taxon>Endopterygota</taxon>
        <taxon>Coleoptera</taxon>
        <taxon>Polyphaga</taxon>
        <taxon>Cucujiformia</taxon>
        <taxon>Chrysomeloidea</taxon>
        <taxon>Cerambycidae</taxon>
        <taxon>Cerambycinae</taxon>
        <taxon>Callichromatini</taxon>
        <taxon>Aromia</taxon>
    </lineage>
</organism>